<dbReference type="EC" id="5.3.1.6" evidence="3"/>
<dbReference type="InterPro" id="IPR037171">
    <property type="entry name" value="NagB/RpiA_transferase-like"/>
</dbReference>
<dbReference type="PANTHER" id="PTHR11934">
    <property type="entry name" value="RIBOSE-5-PHOSPHATE ISOMERASE"/>
    <property type="match status" value="1"/>
</dbReference>
<dbReference type="OrthoDB" id="5870696at2"/>
<evidence type="ECO:0000313" key="5">
    <source>
        <dbReference type="Proteomes" id="UP000056466"/>
    </source>
</evidence>
<reference evidence="4 5" key="1">
    <citation type="submission" date="2015-06" db="EMBL/GenBank/DDBJ databases">
        <title>Lineage-specific patterns of genome deterioration in obligate symbionts.</title>
        <authorList>
            <person name="Bennett G.M."/>
            <person name="McCutcheon J.P."/>
            <person name="McDonald B.R."/>
            <person name="Moran N.A."/>
        </authorList>
    </citation>
    <scope>NUCLEOTIDE SEQUENCE [LARGE SCALE GENOMIC DNA]</scope>
    <source>
        <strain evidence="4 5">B-GSS</strain>
    </source>
</reference>
<feature type="active site" description="Proton acceptor" evidence="3">
    <location>
        <position position="103"/>
    </location>
</feature>
<organism evidence="4 5">
    <name type="scientific">Candidatus Palibaumannia cicadellinicola</name>
    <dbReference type="NCBI Taxonomy" id="186490"/>
    <lineage>
        <taxon>Bacteria</taxon>
        <taxon>Pseudomonadati</taxon>
        <taxon>Pseudomonadota</taxon>
        <taxon>Gammaproteobacteria</taxon>
        <taxon>Candidatus Palibaumannia</taxon>
    </lineage>
</organism>
<dbReference type="RefSeq" id="WP_053097338.1">
    <property type="nucleotide sequence ID" value="NZ_CP011787.1"/>
</dbReference>
<dbReference type="HAMAP" id="MF_00170">
    <property type="entry name" value="Rib_5P_isom_A"/>
    <property type="match status" value="1"/>
</dbReference>
<dbReference type="UniPathway" id="UPA00115">
    <property type="reaction ID" value="UER00412"/>
</dbReference>
<dbReference type="GO" id="GO:0005829">
    <property type="term" value="C:cytosol"/>
    <property type="evidence" value="ECO:0007669"/>
    <property type="project" value="TreeGrafter"/>
</dbReference>
<dbReference type="Proteomes" id="UP000056466">
    <property type="component" value="Chromosome"/>
</dbReference>
<dbReference type="Gene3D" id="3.30.70.260">
    <property type="match status" value="1"/>
</dbReference>
<dbReference type="Gene3D" id="3.40.50.1360">
    <property type="match status" value="1"/>
</dbReference>
<dbReference type="NCBIfam" id="TIGR00021">
    <property type="entry name" value="rpiA"/>
    <property type="match status" value="1"/>
</dbReference>
<dbReference type="CDD" id="cd01398">
    <property type="entry name" value="RPI_A"/>
    <property type="match status" value="1"/>
</dbReference>
<dbReference type="GO" id="GO:0004751">
    <property type="term" value="F:ribose-5-phosphate isomerase activity"/>
    <property type="evidence" value="ECO:0007669"/>
    <property type="project" value="UniProtKB-UniRule"/>
</dbReference>
<dbReference type="FunFam" id="3.40.50.1360:FF:000001">
    <property type="entry name" value="Ribose-5-phosphate isomerase A"/>
    <property type="match status" value="1"/>
</dbReference>
<name>A0A0K2BM89_9GAMM</name>
<sequence length="219" mass="23610">MTKDELKKAAGWAALKYIKSDTIIGVGTGSTTDHFIEALATIKNKIYGVVSSSEVSTAKLKNLGIFIFDLNDVNSLDIYVDGTDEININLQMIKGGGAALTREKVLASAASKFICIADQSKKVEILGNYPLPVEVIPMAYNFVARKLVQLTHGLPKYRKGVVTDNGNIILDIHNLKIIDAIALEKIINNIPGVVTVGLFARRPADIALISSEEGITILS</sequence>
<comment type="similarity">
    <text evidence="3">Belongs to the ribose 5-phosphate isomerase family.</text>
</comment>
<dbReference type="AlphaFoldDB" id="A0A0K2BM89"/>
<dbReference type="KEGG" id="bcig:AB162_594"/>
<dbReference type="Pfam" id="PF06026">
    <property type="entry name" value="Rib_5-P_isom_A"/>
    <property type="match status" value="1"/>
</dbReference>
<evidence type="ECO:0000313" key="4">
    <source>
        <dbReference type="EMBL" id="AKZ66168.1"/>
    </source>
</evidence>
<comment type="pathway">
    <text evidence="3">Carbohydrate degradation; pentose phosphate pathway; D-ribose 5-phosphate from D-ribulose 5-phosphate (non-oxidative stage): step 1/1.</text>
</comment>
<evidence type="ECO:0000256" key="3">
    <source>
        <dbReference type="HAMAP-Rule" id="MF_00170"/>
    </source>
</evidence>
<comment type="function">
    <text evidence="3">Catalyzes the reversible conversion of ribose-5-phosphate to ribulose 5-phosphate.</text>
</comment>
<accession>A0A0K2BM89</accession>
<dbReference type="InterPro" id="IPR004788">
    <property type="entry name" value="Ribose5P_isomerase_type_A"/>
</dbReference>
<dbReference type="SUPFAM" id="SSF100950">
    <property type="entry name" value="NagB/RpiA/CoA transferase-like"/>
    <property type="match status" value="1"/>
</dbReference>
<feature type="binding site" evidence="3">
    <location>
        <begin position="94"/>
        <end position="97"/>
    </location>
    <ligand>
        <name>substrate</name>
    </ligand>
</feature>
<comment type="catalytic activity">
    <reaction evidence="1 3">
        <text>aldehydo-D-ribose 5-phosphate = D-ribulose 5-phosphate</text>
        <dbReference type="Rhea" id="RHEA:14657"/>
        <dbReference type="ChEBI" id="CHEBI:58121"/>
        <dbReference type="ChEBI" id="CHEBI:58273"/>
        <dbReference type="EC" id="5.3.1.6"/>
    </reaction>
</comment>
<protein>
    <recommendedName>
        <fullName evidence="3">Ribose-5-phosphate isomerase A</fullName>
        <ecNumber evidence="3">5.3.1.6</ecNumber>
    </recommendedName>
    <alternativeName>
        <fullName evidence="3">Phosphoriboisomerase A</fullName>
        <shortName evidence="3">PRI</shortName>
    </alternativeName>
</protein>
<dbReference type="SUPFAM" id="SSF75445">
    <property type="entry name" value="D-ribose-5-phosphate isomerase (RpiA), lid domain"/>
    <property type="match status" value="1"/>
</dbReference>
<comment type="subunit">
    <text evidence="3">Homodimer.</text>
</comment>
<dbReference type="InterPro" id="IPR020672">
    <property type="entry name" value="Ribose5P_isomerase_typA_subgr"/>
</dbReference>
<dbReference type="FunFam" id="3.30.70.260:FF:000004">
    <property type="entry name" value="Ribose-5-phosphate isomerase A"/>
    <property type="match status" value="1"/>
</dbReference>
<gene>
    <name evidence="3 4" type="primary">rpiA</name>
    <name evidence="4" type="ORF">AB162_594</name>
</gene>
<keyword evidence="2 3" id="KW-0413">Isomerase</keyword>
<feature type="binding site" evidence="3">
    <location>
        <begin position="28"/>
        <end position="31"/>
    </location>
    <ligand>
        <name>substrate</name>
    </ligand>
</feature>
<dbReference type="PANTHER" id="PTHR11934:SF0">
    <property type="entry name" value="RIBOSE-5-PHOSPHATE ISOMERASE"/>
    <property type="match status" value="1"/>
</dbReference>
<evidence type="ECO:0000256" key="2">
    <source>
        <dbReference type="ARBA" id="ARBA00023235"/>
    </source>
</evidence>
<keyword evidence="5" id="KW-1185">Reference proteome</keyword>
<feature type="binding site" evidence="3">
    <location>
        <position position="121"/>
    </location>
    <ligand>
        <name>substrate</name>
    </ligand>
</feature>
<feature type="binding site" evidence="3">
    <location>
        <begin position="81"/>
        <end position="84"/>
    </location>
    <ligand>
        <name>substrate</name>
    </ligand>
</feature>
<evidence type="ECO:0000256" key="1">
    <source>
        <dbReference type="ARBA" id="ARBA00001713"/>
    </source>
</evidence>
<dbReference type="GO" id="GO:0009052">
    <property type="term" value="P:pentose-phosphate shunt, non-oxidative branch"/>
    <property type="evidence" value="ECO:0007669"/>
    <property type="project" value="UniProtKB-UniRule"/>
</dbReference>
<proteinExistence type="inferred from homology"/>
<dbReference type="NCBIfam" id="NF001924">
    <property type="entry name" value="PRK00702.1"/>
    <property type="match status" value="1"/>
</dbReference>
<dbReference type="PATRIC" id="fig|186490.8.peg.560"/>
<dbReference type="EMBL" id="CP011787">
    <property type="protein sequence ID" value="AKZ66168.1"/>
    <property type="molecule type" value="Genomic_DNA"/>
</dbReference>
<dbReference type="GO" id="GO:0006014">
    <property type="term" value="P:D-ribose metabolic process"/>
    <property type="evidence" value="ECO:0007669"/>
    <property type="project" value="TreeGrafter"/>
</dbReference>